<evidence type="ECO:0000256" key="7">
    <source>
        <dbReference type="SAM" id="Phobius"/>
    </source>
</evidence>
<dbReference type="AlphaFoldDB" id="E9P6D7"/>
<evidence type="ECO:0000256" key="4">
    <source>
        <dbReference type="ARBA" id="ARBA00023128"/>
    </source>
</evidence>
<gene>
    <name evidence="9" type="primary">atp8</name>
</gene>
<feature type="transmembrane region" description="Helical" evidence="7">
    <location>
        <begin position="12"/>
        <end position="32"/>
    </location>
</feature>
<keyword evidence="5 7" id="KW-0472">Membrane</keyword>
<dbReference type="GO" id="GO:0016787">
    <property type="term" value="F:hydrolase activity"/>
    <property type="evidence" value="ECO:0007669"/>
    <property type="project" value="UniProtKB-KW"/>
</dbReference>
<sequence length="147" mass="17236">MPQLDVTTYFSQVTYAIIGFIFFYLIFLRFIIPSINKIIKTRRYNLYLIQLNSFYFKDETNKTVQNYDKLLSNIFNILSDKMIYVSSFSQPKSSENLQFVVFSKLIYQLNESMNLKNSLIHNSSSLSLKLQSTIQPSILSILKSLKK</sequence>
<keyword evidence="3 7" id="KW-1133">Transmembrane helix</keyword>
<protein>
    <submittedName>
        <fullName evidence="9">ATP synthase F0 subunit 8</fullName>
        <ecNumber evidence="9">3.6.3.14</ecNumber>
    </submittedName>
</protein>
<reference evidence="9" key="1">
    <citation type="submission" date="2011-01" db="EMBL/GenBank/DDBJ databases">
        <authorList>
            <person name="Lang B.F."/>
            <person name="Burger G.B."/>
        </authorList>
    </citation>
    <scope>NUCLEOTIDE SEQUENCE</scope>
    <source>
        <strain evidence="9">UTEX 64</strain>
    </source>
</reference>
<evidence type="ECO:0000256" key="6">
    <source>
        <dbReference type="ARBA" id="ARBA00023310"/>
    </source>
</evidence>
<geneLocation type="mitochondrion" evidence="9"/>
<dbReference type="InterPro" id="IPR003319">
    <property type="entry name" value="YMF19-like_N"/>
</dbReference>
<feature type="domain" description="ATP synthase YMF19-like N-terminal" evidence="8">
    <location>
        <begin position="2"/>
        <end position="83"/>
    </location>
</feature>
<evidence type="ECO:0000256" key="5">
    <source>
        <dbReference type="ARBA" id="ARBA00023136"/>
    </source>
</evidence>
<keyword evidence="9" id="KW-0378">Hydrolase</keyword>
<proteinExistence type="predicted"/>
<comment type="subcellular location">
    <subcellularLocation>
        <location evidence="1">Mitochondrion membrane</location>
    </subcellularLocation>
</comment>
<dbReference type="Pfam" id="PF02326">
    <property type="entry name" value="YMF19"/>
    <property type="match status" value="1"/>
</dbReference>
<keyword evidence="4 9" id="KW-0496">Mitochondrion</keyword>
<dbReference type="RefSeq" id="YP_004222749.1">
    <property type="nucleotide sequence ID" value="NC_015117.1"/>
</dbReference>
<evidence type="ECO:0000313" key="9">
    <source>
        <dbReference type="EMBL" id="ADW83121.1"/>
    </source>
</evidence>
<evidence type="ECO:0000256" key="1">
    <source>
        <dbReference type="ARBA" id="ARBA00004325"/>
    </source>
</evidence>
<name>E9P6D7_9EUKA</name>
<organism evidence="9">
    <name type="scientific">Glaucocystis nostochinearum</name>
    <dbReference type="NCBI Taxonomy" id="38271"/>
    <lineage>
        <taxon>Eukaryota</taxon>
        <taxon>Glaucocystophyceae</taxon>
        <taxon>Glaucocystales</taxon>
        <taxon>Glaucocystaceae</taxon>
        <taxon>Glaucocystis</taxon>
    </lineage>
</organism>
<keyword evidence="6" id="KW-0066">ATP synthesis</keyword>
<dbReference type="GeneID" id="10210869"/>
<evidence type="ECO:0000256" key="2">
    <source>
        <dbReference type="ARBA" id="ARBA00022692"/>
    </source>
</evidence>
<dbReference type="EMBL" id="HQ908425">
    <property type="protein sequence ID" value="ADW83121.1"/>
    <property type="molecule type" value="Genomic_DNA"/>
</dbReference>
<evidence type="ECO:0000256" key="3">
    <source>
        <dbReference type="ARBA" id="ARBA00022989"/>
    </source>
</evidence>
<dbReference type="GO" id="GO:0031966">
    <property type="term" value="C:mitochondrial membrane"/>
    <property type="evidence" value="ECO:0007669"/>
    <property type="project" value="UniProtKB-SubCell"/>
</dbReference>
<accession>E9P6D7</accession>
<keyword evidence="2 7" id="KW-0812">Transmembrane</keyword>
<evidence type="ECO:0000259" key="8">
    <source>
        <dbReference type="Pfam" id="PF02326"/>
    </source>
</evidence>
<dbReference type="GO" id="GO:0006754">
    <property type="term" value="P:ATP biosynthetic process"/>
    <property type="evidence" value="ECO:0007669"/>
    <property type="project" value="UniProtKB-KW"/>
</dbReference>
<dbReference type="EC" id="3.6.3.14" evidence="9"/>